<dbReference type="AlphaFoldDB" id="A0A091PLS4"/>
<gene>
    <name evidence="2" type="ORF">N311_02873</name>
</gene>
<feature type="signal peptide" evidence="1">
    <location>
        <begin position="1"/>
        <end position="22"/>
    </location>
</feature>
<protein>
    <submittedName>
        <fullName evidence="2">Uncharacterized protein</fullName>
    </submittedName>
</protein>
<evidence type="ECO:0000313" key="3">
    <source>
        <dbReference type="Proteomes" id="UP000054244"/>
    </source>
</evidence>
<evidence type="ECO:0000313" key="2">
    <source>
        <dbReference type="EMBL" id="KFP92465.1"/>
    </source>
</evidence>
<sequence length="45" mass="5019">KVNSNDILITLFLLLYITRVRAAHKGSNQAPVGLEAAHIEKKYIV</sequence>
<reference evidence="2 3" key="1">
    <citation type="submission" date="2014-04" db="EMBL/GenBank/DDBJ databases">
        <title>Genome evolution of avian class.</title>
        <authorList>
            <person name="Zhang G."/>
            <person name="Li C."/>
        </authorList>
    </citation>
    <scope>NUCLEOTIDE SEQUENCE [LARGE SCALE GENOMIC DNA]</scope>
    <source>
        <strain evidence="2">BGI_N311</strain>
    </source>
</reference>
<dbReference type="Proteomes" id="UP000054244">
    <property type="component" value="Unassembled WGS sequence"/>
</dbReference>
<keyword evidence="1" id="KW-0732">Signal</keyword>
<feature type="chain" id="PRO_5001878034" evidence="1">
    <location>
        <begin position="23"/>
        <end position="45"/>
    </location>
</feature>
<proteinExistence type="predicted"/>
<evidence type="ECO:0000256" key="1">
    <source>
        <dbReference type="SAM" id="SignalP"/>
    </source>
</evidence>
<name>A0A091PLS4_APAVI</name>
<organism evidence="2 3">
    <name type="scientific">Apaloderma vittatum</name>
    <name type="common">Bar-tailed trogon</name>
    <dbReference type="NCBI Taxonomy" id="57397"/>
    <lineage>
        <taxon>Eukaryota</taxon>
        <taxon>Metazoa</taxon>
        <taxon>Chordata</taxon>
        <taxon>Craniata</taxon>
        <taxon>Vertebrata</taxon>
        <taxon>Euteleostomi</taxon>
        <taxon>Archelosauria</taxon>
        <taxon>Archosauria</taxon>
        <taxon>Dinosauria</taxon>
        <taxon>Saurischia</taxon>
        <taxon>Theropoda</taxon>
        <taxon>Coelurosauria</taxon>
        <taxon>Aves</taxon>
        <taxon>Neognathae</taxon>
        <taxon>Neoaves</taxon>
        <taxon>Telluraves</taxon>
        <taxon>Coraciimorphae</taxon>
        <taxon>Trogoniformes</taxon>
        <taxon>Trogonidae</taxon>
        <taxon>Apaloderma</taxon>
    </lineage>
</organism>
<keyword evidence="3" id="KW-1185">Reference proteome</keyword>
<dbReference type="EMBL" id="KL393476">
    <property type="protein sequence ID" value="KFP92465.1"/>
    <property type="molecule type" value="Genomic_DNA"/>
</dbReference>
<feature type="non-terminal residue" evidence="2">
    <location>
        <position position="45"/>
    </location>
</feature>
<feature type="non-terminal residue" evidence="2">
    <location>
        <position position="1"/>
    </location>
</feature>
<accession>A0A091PLS4</accession>